<comment type="subcellular location">
    <subcellularLocation>
        <location evidence="2">Secreted</location>
    </subcellularLocation>
</comment>
<dbReference type="InterPro" id="IPR034033">
    <property type="entry name" value="Serralysin-like"/>
</dbReference>
<dbReference type="InterPro" id="IPR001343">
    <property type="entry name" value="Hemolysn_Ca-bd"/>
</dbReference>
<sequence>MPAPSEGTTSATVAFSDDYRINSLLEGPVWGSGTSTGTITISYSFPFSNQAAYWSTSTNGGYGPATGADSPWDAEFAELNDQQKSAVRDALELWSNVANIAFVEVTETTSNVGTLRFAFTGHEMESSAAYAYLPSTAPYGGDVWISSNDLTSTQWSPGSFNFQTLVHEIGHALGLKHPFDDSGSGTVLAAGEDYYGNSVMSYSAWNGDQSSQIDFEATTPMYYDILAIQYLYGANMGFNAGATTYSYAAGQNYYETIWDGGGSDTIVFTGTSAAVIDLRAGAWSELGSPRTIYTGEGDQLSQRETVRIAEGVLIENATGGSGNDTITGNDADNVIIGGAGNDSIVAGLGGDYIDVTGGGNNYVNGGNQGDTILGGAGNDELRAGKGLDSIDGGAGNDTIYAGLGTDTMIGGSGSDVFVVRGFDARYPGALLRPRIEDFEDGFDRIAVQNVTLAEVETALASQQAIDGGVQFTITGAIVTVLGVSALDTGDFLAGNLFV</sequence>
<keyword evidence="12" id="KW-1185">Reference proteome</keyword>
<dbReference type="Proteomes" id="UP000006746">
    <property type="component" value="Unassembled WGS sequence"/>
</dbReference>
<dbReference type="GO" id="GO:0005615">
    <property type="term" value="C:extracellular space"/>
    <property type="evidence" value="ECO:0007669"/>
    <property type="project" value="InterPro"/>
</dbReference>
<dbReference type="Gene3D" id="2.150.10.10">
    <property type="entry name" value="Serralysin-like metalloprotease, C-terminal"/>
    <property type="match status" value="2"/>
</dbReference>
<evidence type="ECO:0000256" key="6">
    <source>
        <dbReference type="ARBA" id="ARBA00022723"/>
    </source>
</evidence>
<dbReference type="GO" id="GO:0005509">
    <property type="term" value="F:calcium ion binding"/>
    <property type="evidence" value="ECO:0007669"/>
    <property type="project" value="InterPro"/>
</dbReference>
<comment type="cofactor">
    <cofactor evidence="1">
        <name>Ca(2+)</name>
        <dbReference type="ChEBI" id="CHEBI:29108"/>
    </cofactor>
</comment>
<dbReference type="Gene3D" id="3.40.390.10">
    <property type="entry name" value="Collagenase (Catalytic Domain)"/>
    <property type="match status" value="1"/>
</dbReference>
<keyword evidence="6" id="KW-0479">Metal-binding</keyword>
<protein>
    <submittedName>
        <fullName evidence="11">Peptidase M10A and M12B matrixin and adamalysin</fullName>
    </submittedName>
</protein>
<accession>K2J724</accession>
<dbReference type="PANTHER" id="PTHR38340:SF1">
    <property type="entry name" value="S-LAYER PROTEIN"/>
    <property type="match status" value="1"/>
</dbReference>
<evidence type="ECO:0000256" key="8">
    <source>
        <dbReference type="ARBA" id="ARBA00022801"/>
    </source>
</evidence>
<dbReference type="GO" id="GO:0031012">
    <property type="term" value="C:extracellular matrix"/>
    <property type="evidence" value="ECO:0007669"/>
    <property type="project" value="InterPro"/>
</dbReference>
<organism evidence="11 12">
    <name type="scientific">Oceanibaculum indicum P24</name>
    <dbReference type="NCBI Taxonomy" id="1207063"/>
    <lineage>
        <taxon>Bacteria</taxon>
        <taxon>Pseudomonadati</taxon>
        <taxon>Pseudomonadota</taxon>
        <taxon>Alphaproteobacteria</taxon>
        <taxon>Rhodospirillales</taxon>
        <taxon>Oceanibaculaceae</taxon>
        <taxon>Oceanibaculum</taxon>
    </lineage>
</organism>
<dbReference type="InterPro" id="IPR018511">
    <property type="entry name" value="Hemolysin-typ_Ca-bd_CS"/>
</dbReference>
<dbReference type="Pfam" id="PF00353">
    <property type="entry name" value="HemolysinCabind"/>
    <property type="match status" value="2"/>
</dbReference>
<evidence type="ECO:0000259" key="10">
    <source>
        <dbReference type="SMART" id="SM00235"/>
    </source>
</evidence>
<dbReference type="InterPro" id="IPR006026">
    <property type="entry name" value="Peptidase_Metallo"/>
</dbReference>
<dbReference type="EMBL" id="AMRL01000001">
    <property type="protein sequence ID" value="EKE78896.1"/>
    <property type="molecule type" value="Genomic_DNA"/>
</dbReference>
<evidence type="ECO:0000256" key="9">
    <source>
        <dbReference type="ARBA" id="ARBA00022833"/>
    </source>
</evidence>
<dbReference type="SUPFAM" id="SSF51120">
    <property type="entry name" value="beta-Roll"/>
    <property type="match status" value="2"/>
</dbReference>
<dbReference type="InterPro" id="IPR011049">
    <property type="entry name" value="Serralysin-like_metalloprot_C"/>
</dbReference>
<evidence type="ECO:0000256" key="1">
    <source>
        <dbReference type="ARBA" id="ARBA00001913"/>
    </source>
</evidence>
<dbReference type="PANTHER" id="PTHR38340">
    <property type="entry name" value="S-LAYER PROTEIN"/>
    <property type="match status" value="1"/>
</dbReference>
<dbReference type="InterPro" id="IPR013858">
    <property type="entry name" value="Peptidase_M10B_C"/>
</dbReference>
<dbReference type="Pfam" id="PF00413">
    <property type="entry name" value="Peptidase_M10"/>
    <property type="match status" value="1"/>
</dbReference>
<dbReference type="eggNOG" id="COG5549">
    <property type="taxonomic scope" value="Bacteria"/>
</dbReference>
<dbReference type="RefSeq" id="WP_008942830.1">
    <property type="nucleotide sequence ID" value="NZ_AMRL01000001.1"/>
</dbReference>
<keyword evidence="5" id="KW-0645">Protease</keyword>
<dbReference type="GO" id="GO:0008270">
    <property type="term" value="F:zinc ion binding"/>
    <property type="evidence" value="ECO:0007669"/>
    <property type="project" value="InterPro"/>
</dbReference>
<evidence type="ECO:0000256" key="2">
    <source>
        <dbReference type="ARBA" id="ARBA00004613"/>
    </source>
</evidence>
<dbReference type="GO" id="GO:0004222">
    <property type="term" value="F:metalloendopeptidase activity"/>
    <property type="evidence" value="ECO:0007669"/>
    <property type="project" value="InterPro"/>
</dbReference>
<evidence type="ECO:0000313" key="11">
    <source>
        <dbReference type="EMBL" id="EKE78896.1"/>
    </source>
</evidence>
<dbReference type="InterPro" id="IPR024079">
    <property type="entry name" value="MetalloPept_cat_dom_sf"/>
</dbReference>
<proteinExistence type="inferred from homology"/>
<keyword evidence="8" id="KW-0378">Hydrolase</keyword>
<comment type="caution">
    <text evidence="11">The sequence shown here is derived from an EMBL/GenBank/DDBJ whole genome shotgun (WGS) entry which is preliminary data.</text>
</comment>
<reference evidence="11 12" key="1">
    <citation type="journal article" date="2012" name="J. Bacteriol.">
        <title>Genome Sequence of Oceanibaculum indicum Type Strain P24.</title>
        <authorList>
            <person name="Lai Q."/>
            <person name="Shao Z."/>
        </authorList>
    </citation>
    <scope>NUCLEOTIDE SEQUENCE [LARGE SCALE GENOMIC DNA]</scope>
    <source>
        <strain evidence="11 12">P24</strain>
    </source>
</reference>
<dbReference type="PROSITE" id="PS00330">
    <property type="entry name" value="HEMOLYSIN_CALCIUM"/>
    <property type="match status" value="1"/>
</dbReference>
<evidence type="ECO:0000256" key="7">
    <source>
        <dbReference type="ARBA" id="ARBA00022737"/>
    </source>
</evidence>
<gene>
    <name evidence="11" type="ORF">P24_01055</name>
</gene>
<dbReference type="SUPFAM" id="SSF55486">
    <property type="entry name" value="Metalloproteases ('zincins'), catalytic domain"/>
    <property type="match status" value="1"/>
</dbReference>
<comment type="similarity">
    <text evidence="3">Belongs to the peptidase M10B family.</text>
</comment>
<dbReference type="Pfam" id="PF08548">
    <property type="entry name" value="Peptidase_M10_C"/>
    <property type="match status" value="1"/>
</dbReference>
<feature type="domain" description="Peptidase metallopeptidase" evidence="10">
    <location>
        <begin position="26"/>
        <end position="234"/>
    </location>
</feature>
<dbReference type="STRING" id="1207063.P24_01055"/>
<dbReference type="GO" id="GO:0006508">
    <property type="term" value="P:proteolysis"/>
    <property type="evidence" value="ECO:0007669"/>
    <property type="project" value="UniProtKB-KW"/>
</dbReference>
<dbReference type="PRINTS" id="PR00313">
    <property type="entry name" value="CABNDNGRPT"/>
</dbReference>
<evidence type="ECO:0000313" key="12">
    <source>
        <dbReference type="Proteomes" id="UP000006746"/>
    </source>
</evidence>
<dbReference type="SMART" id="SM00235">
    <property type="entry name" value="ZnMc"/>
    <property type="match status" value="1"/>
</dbReference>
<evidence type="ECO:0000256" key="5">
    <source>
        <dbReference type="ARBA" id="ARBA00022670"/>
    </source>
</evidence>
<keyword evidence="9" id="KW-0862">Zinc</keyword>
<keyword evidence="4" id="KW-0964">Secreted</keyword>
<dbReference type="AlphaFoldDB" id="K2J724"/>
<dbReference type="eggNOG" id="COG2931">
    <property type="taxonomic scope" value="Bacteria"/>
</dbReference>
<keyword evidence="7" id="KW-0677">Repeat</keyword>
<dbReference type="InterPro" id="IPR050557">
    <property type="entry name" value="RTX_toxin/Mannuronan_C5-epim"/>
</dbReference>
<dbReference type="InterPro" id="IPR001818">
    <property type="entry name" value="Pept_M10_metallopeptidase"/>
</dbReference>
<name>K2J724_9PROT</name>
<evidence type="ECO:0000256" key="3">
    <source>
        <dbReference type="ARBA" id="ARBA00009490"/>
    </source>
</evidence>
<evidence type="ECO:0000256" key="4">
    <source>
        <dbReference type="ARBA" id="ARBA00022525"/>
    </source>
</evidence>
<dbReference type="CDD" id="cd04277">
    <property type="entry name" value="ZnMc_serralysin_like"/>
    <property type="match status" value="1"/>
</dbReference>